<gene>
    <name evidence="5" type="ORF">ABEU19_003379</name>
</gene>
<dbReference type="Gene3D" id="1.10.10.10">
    <property type="entry name" value="Winged helix-like DNA-binding domain superfamily/Winged helix DNA-binding domain"/>
    <property type="match status" value="1"/>
</dbReference>
<evidence type="ECO:0000256" key="1">
    <source>
        <dbReference type="ARBA" id="ARBA00023015"/>
    </source>
</evidence>
<evidence type="ECO:0000313" key="6">
    <source>
        <dbReference type="Proteomes" id="UP001629744"/>
    </source>
</evidence>
<dbReference type="InterPro" id="IPR019887">
    <property type="entry name" value="Tscrpt_reg_AsnC/Lrp_C"/>
</dbReference>
<organism evidence="5 6">
    <name type="scientific">Prescottella soli</name>
    <dbReference type="NCBI Taxonomy" id="1543852"/>
    <lineage>
        <taxon>Bacteria</taxon>
        <taxon>Bacillati</taxon>
        <taxon>Actinomycetota</taxon>
        <taxon>Actinomycetes</taxon>
        <taxon>Mycobacteriales</taxon>
        <taxon>Nocardiaceae</taxon>
        <taxon>Prescottella</taxon>
    </lineage>
</organism>
<dbReference type="PRINTS" id="PR00033">
    <property type="entry name" value="HTHASNC"/>
</dbReference>
<dbReference type="InterPro" id="IPR036390">
    <property type="entry name" value="WH_DNA-bd_sf"/>
</dbReference>
<keyword evidence="1" id="KW-0805">Transcription regulation</keyword>
<dbReference type="InterPro" id="IPR000485">
    <property type="entry name" value="AsnC-type_HTH_dom"/>
</dbReference>
<feature type="domain" description="HTH asnC-type" evidence="4">
    <location>
        <begin position="8"/>
        <end position="69"/>
    </location>
</feature>
<evidence type="ECO:0000313" key="5">
    <source>
        <dbReference type="EMBL" id="MFM1729862.1"/>
    </source>
</evidence>
<dbReference type="Pfam" id="PF13412">
    <property type="entry name" value="HTH_24"/>
    <property type="match status" value="1"/>
</dbReference>
<evidence type="ECO:0000256" key="3">
    <source>
        <dbReference type="ARBA" id="ARBA00023163"/>
    </source>
</evidence>
<keyword evidence="2" id="KW-0238">DNA-binding</keyword>
<dbReference type="Pfam" id="PF01037">
    <property type="entry name" value="AsnC_trans_reg"/>
    <property type="match status" value="1"/>
</dbReference>
<dbReference type="RefSeq" id="WP_348603379.1">
    <property type="nucleotide sequence ID" value="NZ_CP157276.1"/>
</dbReference>
<dbReference type="SMART" id="SM00344">
    <property type="entry name" value="HTH_ASNC"/>
    <property type="match status" value="1"/>
</dbReference>
<evidence type="ECO:0000259" key="4">
    <source>
        <dbReference type="PROSITE" id="PS50956"/>
    </source>
</evidence>
<dbReference type="SUPFAM" id="SSF46785">
    <property type="entry name" value="Winged helix' DNA-binding domain"/>
    <property type="match status" value="1"/>
</dbReference>
<protein>
    <submittedName>
        <fullName evidence="5">Lrp/AsnC family transcriptional regulator</fullName>
    </submittedName>
</protein>
<dbReference type="SUPFAM" id="SSF54909">
    <property type="entry name" value="Dimeric alpha+beta barrel"/>
    <property type="match status" value="1"/>
</dbReference>
<dbReference type="Proteomes" id="UP001629744">
    <property type="component" value="Unassembled WGS sequence"/>
</dbReference>
<accession>A0ABW9FWP1</accession>
<dbReference type="InterPro" id="IPR036388">
    <property type="entry name" value="WH-like_DNA-bd_sf"/>
</dbReference>
<keyword evidence="6" id="KW-1185">Reference proteome</keyword>
<dbReference type="PANTHER" id="PTHR30154">
    <property type="entry name" value="LEUCINE-RESPONSIVE REGULATORY PROTEIN"/>
    <property type="match status" value="1"/>
</dbReference>
<dbReference type="Gene3D" id="3.30.70.920">
    <property type="match status" value="1"/>
</dbReference>
<evidence type="ECO:0000256" key="2">
    <source>
        <dbReference type="ARBA" id="ARBA00023125"/>
    </source>
</evidence>
<name>A0ABW9FWP1_9NOCA</name>
<dbReference type="InterPro" id="IPR011008">
    <property type="entry name" value="Dimeric_a/b-barrel"/>
</dbReference>
<proteinExistence type="predicted"/>
<dbReference type="PANTHER" id="PTHR30154:SF34">
    <property type="entry name" value="TRANSCRIPTIONAL REGULATOR AZLB"/>
    <property type="match status" value="1"/>
</dbReference>
<dbReference type="PROSITE" id="PS50956">
    <property type="entry name" value="HTH_ASNC_2"/>
    <property type="match status" value="1"/>
</dbReference>
<sequence length="171" mass="18577">MDRGGHRLDALDVDLIGRLRAEPRIGMLELSRRAGVARATVQARLRRLEDAGIVTGYGPEIDLRTAGYPVQAFVTLEIAQGSLGQLTKELEEFPEVVQAWATTGAGDVLCRVAAASHDDLQALLIELHHSSTVARSVSVVVLSEIVPFRTLPLIAKTVRPQDHDNSPRRGT</sequence>
<comment type="caution">
    <text evidence="5">The sequence shown here is derived from an EMBL/GenBank/DDBJ whole genome shotgun (WGS) entry which is preliminary data.</text>
</comment>
<keyword evidence="3" id="KW-0804">Transcription</keyword>
<dbReference type="EMBL" id="JBDLNU010000004">
    <property type="protein sequence ID" value="MFM1729862.1"/>
    <property type="molecule type" value="Genomic_DNA"/>
</dbReference>
<reference evidence="5 6" key="1">
    <citation type="submission" date="2023-11" db="EMBL/GenBank/DDBJ databases">
        <authorList>
            <person name="Val-Calvo J."/>
            <person name="Scortti M."/>
            <person name="Vazquez-Boland J."/>
        </authorList>
    </citation>
    <scope>NUCLEOTIDE SEQUENCE [LARGE SCALE GENOMIC DNA]</scope>
    <source>
        <strain evidence="5 6">DSM 46662</strain>
    </source>
</reference>
<dbReference type="InterPro" id="IPR019888">
    <property type="entry name" value="Tscrpt_reg_AsnC-like"/>
</dbReference>